<dbReference type="SFLD" id="SFLDG00180">
    <property type="entry name" value="muconate_cycloisomerase"/>
    <property type="match status" value="1"/>
</dbReference>
<dbReference type="SFLD" id="SFLDS00001">
    <property type="entry name" value="Enolase"/>
    <property type="match status" value="1"/>
</dbReference>
<dbReference type="InterPro" id="IPR036849">
    <property type="entry name" value="Enolase-like_C_sf"/>
</dbReference>
<dbReference type="SUPFAM" id="SSF54826">
    <property type="entry name" value="Enolase N-terminal domain-like"/>
    <property type="match status" value="1"/>
</dbReference>
<protein>
    <submittedName>
        <fullName evidence="7">Dipeptide epimerase</fullName>
    </submittedName>
</protein>
<keyword evidence="8" id="KW-1185">Reference proteome</keyword>
<keyword evidence="4" id="KW-0460">Magnesium</keyword>
<dbReference type="Gene3D" id="3.30.390.10">
    <property type="entry name" value="Enolase-like, N-terminal domain"/>
    <property type="match status" value="1"/>
</dbReference>
<dbReference type="STRING" id="1457250.GCA_000755225_03087"/>
<dbReference type="EMBL" id="CP031310">
    <property type="protein sequence ID" value="QCC50437.1"/>
    <property type="molecule type" value="Genomic_DNA"/>
</dbReference>
<feature type="domain" description="Mandelate racemase/muconate lactonizing enzyme C-terminal" evidence="6">
    <location>
        <begin position="139"/>
        <end position="234"/>
    </location>
</feature>
<evidence type="ECO:0000313" key="8">
    <source>
        <dbReference type="Proteomes" id="UP000296706"/>
    </source>
</evidence>
<keyword evidence="5" id="KW-0413">Isomerase</keyword>
<dbReference type="GO" id="GO:0009063">
    <property type="term" value="P:amino acid catabolic process"/>
    <property type="evidence" value="ECO:0007669"/>
    <property type="project" value="InterPro"/>
</dbReference>
<proteinExistence type="inferred from homology"/>
<gene>
    <name evidence="7" type="ORF">DV733_03935</name>
</gene>
<evidence type="ECO:0000256" key="3">
    <source>
        <dbReference type="ARBA" id="ARBA00022723"/>
    </source>
</evidence>
<keyword evidence="3" id="KW-0479">Metal-binding</keyword>
<dbReference type="InterPro" id="IPR013342">
    <property type="entry name" value="Mandelate_racemase_C"/>
</dbReference>
<comment type="similarity">
    <text evidence="2">Belongs to the mandelate racemase/muconate lactonizing enzyme family.</text>
</comment>
<dbReference type="OrthoDB" id="372081at2157"/>
<dbReference type="GO" id="GO:0046872">
    <property type="term" value="F:metal ion binding"/>
    <property type="evidence" value="ECO:0007669"/>
    <property type="project" value="UniProtKB-KW"/>
</dbReference>
<dbReference type="InterPro" id="IPR029065">
    <property type="entry name" value="Enolase_C-like"/>
</dbReference>
<dbReference type="AlphaFoldDB" id="A0A4D6HCJ0"/>
<dbReference type="RefSeq" id="WP_049993885.1">
    <property type="nucleotide sequence ID" value="NZ_CP031310.1"/>
</dbReference>
<dbReference type="Gene3D" id="3.20.20.120">
    <property type="entry name" value="Enolase-like C-terminal domain"/>
    <property type="match status" value="1"/>
</dbReference>
<dbReference type="SMART" id="SM00922">
    <property type="entry name" value="MR_MLE"/>
    <property type="match status" value="1"/>
</dbReference>
<organism evidence="7 8">
    <name type="scientific">Halapricum salinum</name>
    <dbReference type="NCBI Taxonomy" id="1457250"/>
    <lineage>
        <taxon>Archaea</taxon>
        <taxon>Methanobacteriati</taxon>
        <taxon>Methanobacteriota</taxon>
        <taxon>Stenosarchaea group</taxon>
        <taxon>Halobacteria</taxon>
        <taxon>Halobacteriales</taxon>
        <taxon>Haloarculaceae</taxon>
        <taxon>Halapricum</taxon>
    </lineage>
</organism>
<evidence type="ECO:0000256" key="5">
    <source>
        <dbReference type="ARBA" id="ARBA00023235"/>
    </source>
</evidence>
<sequence length="347" mass="36911">MTLETEFERYELPLAETFRISRETTQIAETVVVRVSDGENEGIGAAAPSRYYGETAETVVEILPDLLAVVEDVDDPHAAQRVERRLENTVKGNTAAKSAATTALADLAGTRLGVPLYRQWGLDPDAVPVTSYSMGVEVPETMAERARDRVDSGFKILKLKIGTDSEADRERVAAVREAVPEATIRVDANGGYDVETAVEVSGWLADLGVEFLEQPVPGGNLEGLREVHERGAIPVAADESCVDAGDVPGVAGTCDIVVGKIAKCGSPWALRRQLETATAHGLETMVGCMVESNASLAAAVHCSPLADYADLDGSLLLAEDPFVGVPFVDGRPNLADLDRPGTGVREQ</sequence>
<evidence type="ECO:0000313" key="7">
    <source>
        <dbReference type="EMBL" id="QCC50437.1"/>
    </source>
</evidence>
<dbReference type="SFLD" id="SFLDF00009">
    <property type="entry name" value="o-succinylbenzoate_synthase"/>
    <property type="match status" value="1"/>
</dbReference>
<dbReference type="InterPro" id="IPR029017">
    <property type="entry name" value="Enolase-like_N"/>
</dbReference>
<dbReference type="GeneID" id="39846986"/>
<dbReference type="InterPro" id="IPR018110">
    <property type="entry name" value="Mandel_Rmase/mucon_lact_enz_CS"/>
</dbReference>
<evidence type="ECO:0000256" key="1">
    <source>
        <dbReference type="ARBA" id="ARBA00001946"/>
    </source>
</evidence>
<accession>A0A4D6HCJ0</accession>
<name>A0A4D6HCJ0_9EURY</name>
<dbReference type="PANTHER" id="PTHR48073:SF2">
    <property type="entry name" value="O-SUCCINYLBENZOATE SYNTHASE"/>
    <property type="match status" value="1"/>
</dbReference>
<dbReference type="PANTHER" id="PTHR48073">
    <property type="entry name" value="O-SUCCINYLBENZOATE SYNTHASE-RELATED"/>
    <property type="match status" value="1"/>
</dbReference>
<evidence type="ECO:0000256" key="2">
    <source>
        <dbReference type="ARBA" id="ARBA00008031"/>
    </source>
</evidence>
<dbReference type="InterPro" id="IPR013341">
    <property type="entry name" value="Mandelate_racemase_N_dom"/>
</dbReference>
<dbReference type="Pfam" id="PF02746">
    <property type="entry name" value="MR_MLE_N"/>
    <property type="match status" value="1"/>
</dbReference>
<evidence type="ECO:0000256" key="4">
    <source>
        <dbReference type="ARBA" id="ARBA00022842"/>
    </source>
</evidence>
<dbReference type="Proteomes" id="UP000296706">
    <property type="component" value="Chromosome"/>
</dbReference>
<reference evidence="7 8" key="1">
    <citation type="journal article" date="2019" name="Nat. Commun.">
        <title>A new type of DNA phosphorothioation-based antiviral system in archaea.</title>
        <authorList>
            <person name="Xiong L."/>
            <person name="Liu S."/>
            <person name="Chen S."/>
            <person name="Xiao Y."/>
            <person name="Zhu B."/>
            <person name="Gao Y."/>
            <person name="Zhang Y."/>
            <person name="Chen B."/>
            <person name="Luo J."/>
            <person name="Deng Z."/>
            <person name="Chen X."/>
            <person name="Wang L."/>
            <person name="Chen S."/>
        </authorList>
    </citation>
    <scope>NUCLEOTIDE SEQUENCE [LARGE SCALE GENOMIC DNA]</scope>
    <source>
        <strain evidence="7 8">CBA1105</strain>
    </source>
</reference>
<dbReference type="KEGG" id="hsn:DV733_03935"/>
<comment type="cofactor">
    <cofactor evidence="1">
        <name>Mg(2+)</name>
        <dbReference type="ChEBI" id="CHEBI:18420"/>
    </cofactor>
</comment>
<dbReference type="PROSITE" id="PS00909">
    <property type="entry name" value="MR_MLE_2"/>
    <property type="match status" value="1"/>
</dbReference>
<dbReference type="InterPro" id="IPR034603">
    <property type="entry name" value="Dipeptide_epimerase"/>
</dbReference>
<dbReference type="Pfam" id="PF13378">
    <property type="entry name" value="MR_MLE_C"/>
    <property type="match status" value="1"/>
</dbReference>
<dbReference type="SUPFAM" id="SSF51604">
    <property type="entry name" value="Enolase C-terminal domain-like"/>
    <property type="match status" value="1"/>
</dbReference>
<dbReference type="CDD" id="cd03319">
    <property type="entry name" value="L-Ala-DL-Glu_epimerase"/>
    <property type="match status" value="1"/>
</dbReference>
<dbReference type="GO" id="GO:0016855">
    <property type="term" value="F:racemase and epimerase activity, acting on amino acids and derivatives"/>
    <property type="evidence" value="ECO:0007669"/>
    <property type="project" value="InterPro"/>
</dbReference>
<evidence type="ECO:0000259" key="6">
    <source>
        <dbReference type="SMART" id="SM00922"/>
    </source>
</evidence>